<feature type="region of interest" description="Disordered" evidence="1">
    <location>
        <begin position="74"/>
        <end position="131"/>
    </location>
</feature>
<name>A0A9P8JMZ6_AURME</name>
<evidence type="ECO:0000313" key="2">
    <source>
        <dbReference type="EMBL" id="KAG9971690.1"/>
    </source>
</evidence>
<dbReference type="EMBL" id="JAHFXS010002575">
    <property type="protein sequence ID" value="KAG9971690.1"/>
    <property type="molecule type" value="Genomic_DNA"/>
</dbReference>
<feature type="compositionally biased region" description="Basic and acidic residues" evidence="1">
    <location>
        <begin position="172"/>
        <end position="185"/>
    </location>
</feature>
<evidence type="ECO:0000313" key="3">
    <source>
        <dbReference type="Proteomes" id="UP000729357"/>
    </source>
</evidence>
<proteinExistence type="predicted"/>
<feature type="compositionally biased region" description="Polar residues" evidence="1">
    <location>
        <begin position="217"/>
        <end position="226"/>
    </location>
</feature>
<dbReference type="Proteomes" id="UP000729357">
    <property type="component" value="Unassembled WGS sequence"/>
</dbReference>
<keyword evidence="3" id="KW-1185">Reference proteome</keyword>
<feature type="compositionally biased region" description="Polar residues" evidence="1">
    <location>
        <begin position="31"/>
        <end position="58"/>
    </location>
</feature>
<reference evidence="2" key="2">
    <citation type="submission" date="2021-08" db="EMBL/GenBank/DDBJ databases">
        <authorList>
            <person name="Gostincar C."/>
            <person name="Sun X."/>
            <person name="Song Z."/>
            <person name="Gunde-Cimerman N."/>
        </authorList>
    </citation>
    <scope>NUCLEOTIDE SEQUENCE</scope>
    <source>
        <strain evidence="2">EXF-9298</strain>
    </source>
</reference>
<dbReference type="AlphaFoldDB" id="A0A9P8JMZ6"/>
<evidence type="ECO:0000256" key="1">
    <source>
        <dbReference type="SAM" id="MobiDB-lite"/>
    </source>
</evidence>
<organism evidence="2 3">
    <name type="scientific">Aureobasidium melanogenum</name>
    <name type="common">Aureobasidium pullulans var. melanogenum</name>
    <dbReference type="NCBI Taxonomy" id="46634"/>
    <lineage>
        <taxon>Eukaryota</taxon>
        <taxon>Fungi</taxon>
        <taxon>Dikarya</taxon>
        <taxon>Ascomycota</taxon>
        <taxon>Pezizomycotina</taxon>
        <taxon>Dothideomycetes</taxon>
        <taxon>Dothideomycetidae</taxon>
        <taxon>Dothideales</taxon>
        <taxon>Saccotheciaceae</taxon>
        <taxon>Aureobasidium</taxon>
    </lineage>
</organism>
<feature type="compositionally biased region" description="Basic and acidic residues" evidence="1">
    <location>
        <begin position="227"/>
        <end position="239"/>
    </location>
</feature>
<comment type="caution">
    <text evidence="2">The sequence shown here is derived from an EMBL/GenBank/DDBJ whole genome shotgun (WGS) entry which is preliminary data.</text>
</comment>
<feature type="non-terminal residue" evidence="2">
    <location>
        <position position="281"/>
    </location>
</feature>
<feature type="region of interest" description="Disordered" evidence="1">
    <location>
        <begin position="156"/>
        <end position="281"/>
    </location>
</feature>
<feature type="region of interest" description="Disordered" evidence="1">
    <location>
        <begin position="1"/>
        <end position="58"/>
    </location>
</feature>
<reference evidence="2" key="1">
    <citation type="journal article" date="2021" name="J Fungi (Basel)">
        <title>Virulence traits and population genomics of the black yeast Aureobasidium melanogenum.</title>
        <authorList>
            <person name="Cernosa A."/>
            <person name="Sun X."/>
            <person name="Gostincar C."/>
            <person name="Fang C."/>
            <person name="Gunde-Cimerman N."/>
            <person name="Song Z."/>
        </authorList>
    </citation>
    <scope>NUCLEOTIDE SEQUENCE</scope>
    <source>
        <strain evidence="2">EXF-9298</strain>
    </source>
</reference>
<gene>
    <name evidence="2" type="ORF">KCU98_g13724</name>
</gene>
<protein>
    <submittedName>
        <fullName evidence="2">Uncharacterized protein</fullName>
    </submittedName>
</protein>
<accession>A0A9P8JMZ6</accession>
<sequence>MPPTLPRTGSIAGSPSRLSRKGNVTLHAAVLTTQDAKPQQTTKPAQVQTTDYGEPSTASCLALRRKFTKSIKKFIRSSPSKRNGVPSPAQSIQLSDQDSDQPVRLSESEHRGRRTTARLPLGTNRPPTLYDDGQGSWVGEFGYIYRDGIDMARSRPSLGVCSEAGPASRPSLEAKDDYQRVDSRTVEGFQDAPNAFLEQDSRDARSLGEAGVEGDIPQNQQLSSDGSAHDSTEDQRMPDETTEVESPEKRCGSCSENEDQCDDTGYSCQDDERCCSGVGDD</sequence>